<dbReference type="Pfam" id="PF09588">
    <property type="entry name" value="YqaJ"/>
    <property type="match status" value="1"/>
</dbReference>
<dbReference type="InterPro" id="IPR019080">
    <property type="entry name" value="YqaJ_viral_recombinase"/>
</dbReference>
<dbReference type="CDD" id="cd22343">
    <property type="entry name" value="PDDEXK_lambda_exonuclease-like"/>
    <property type="match status" value="1"/>
</dbReference>
<evidence type="ECO:0000259" key="2">
    <source>
        <dbReference type="PROSITE" id="PS50966"/>
    </source>
</evidence>
<dbReference type="EMBL" id="OU892283">
    <property type="protein sequence ID" value="CAG9771385.1"/>
    <property type="molecule type" value="Genomic_DNA"/>
</dbReference>
<dbReference type="InterPro" id="IPR011604">
    <property type="entry name" value="PDDEXK-like_dom_sf"/>
</dbReference>
<dbReference type="PANTHER" id="PTHR39953:SF1">
    <property type="entry name" value="RE54151P"/>
    <property type="match status" value="1"/>
</dbReference>
<dbReference type="PANTHER" id="PTHR39953">
    <property type="entry name" value="RE54151P"/>
    <property type="match status" value="1"/>
</dbReference>
<feature type="domain" description="SWIM-type" evidence="2">
    <location>
        <begin position="44"/>
        <end position="83"/>
    </location>
</feature>
<keyword evidence="1" id="KW-0862">Zinc</keyword>
<name>A0A9N9MVJ8_9CUCU</name>
<evidence type="ECO:0000313" key="4">
    <source>
        <dbReference type="Proteomes" id="UP001152799"/>
    </source>
</evidence>
<reference evidence="3" key="1">
    <citation type="submission" date="2022-01" db="EMBL/GenBank/DDBJ databases">
        <authorList>
            <person name="King R."/>
        </authorList>
    </citation>
    <scope>NUCLEOTIDE SEQUENCE</scope>
</reference>
<accession>A0A9N9MVJ8</accession>
<dbReference type="AlphaFoldDB" id="A0A9N9MVJ8"/>
<dbReference type="InterPro" id="IPR007527">
    <property type="entry name" value="Znf_SWIM"/>
</dbReference>
<keyword evidence="4" id="KW-1185">Reference proteome</keyword>
<keyword evidence="1" id="KW-0479">Metal-binding</keyword>
<evidence type="ECO:0000256" key="1">
    <source>
        <dbReference type="PROSITE-ProRule" id="PRU00325"/>
    </source>
</evidence>
<proteinExistence type="predicted"/>
<dbReference type="Gene3D" id="3.90.320.10">
    <property type="match status" value="1"/>
</dbReference>
<dbReference type="PROSITE" id="PS50966">
    <property type="entry name" value="ZF_SWIM"/>
    <property type="match status" value="1"/>
</dbReference>
<dbReference type="GO" id="GO:0006281">
    <property type="term" value="P:DNA repair"/>
    <property type="evidence" value="ECO:0007669"/>
    <property type="project" value="UniProtKB-ARBA"/>
</dbReference>
<keyword evidence="1" id="KW-0863">Zinc-finger</keyword>
<dbReference type="Proteomes" id="UP001152799">
    <property type="component" value="Chromosome 7"/>
</dbReference>
<dbReference type="InterPro" id="IPR011335">
    <property type="entry name" value="Restrct_endonuc-II-like"/>
</dbReference>
<dbReference type="OrthoDB" id="261614at2759"/>
<dbReference type="SUPFAM" id="SSF52980">
    <property type="entry name" value="Restriction endonuclease-like"/>
    <property type="match status" value="1"/>
</dbReference>
<gene>
    <name evidence="3" type="ORF">CEUTPL_LOCUS11820</name>
</gene>
<evidence type="ECO:0000313" key="3">
    <source>
        <dbReference type="EMBL" id="CAG9771385.1"/>
    </source>
</evidence>
<protein>
    <recommendedName>
        <fullName evidence="2">SWIM-type domain-containing protein</fullName>
    </recommendedName>
</protein>
<sequence>MLNRSAADTYGDNAIAFVQLKRDDGVCTVKGRITPEHKIRNTAYRVQAIIDETTEEDQICECLDCPASEGGCKHGVAFLLWLHRRSEEPSVTSTQCYWKKSNLAKAVQMNKGMIELCDRKPPVLAEKNASFLQAVLDTCSKSEGTLFSLFKPSKFEVTSLHQIMQTFLASDTIQKDAEAFMSFAKCRITDSACKEAEKSTQSQSDSPEWYELRYGRITASIVYEASRCNTLDGAPSEKILGAVPALQTKAVLRGKALEAEVLKEVSKQQKLSIQKAGLYLRKDYPIFGASPDGITDEFILEVKCPSKEKTVDRYIQQGKINIKFLCQMQMLFARKRKGLFCVASPAFETNRNVTAIEVEYDEKLISDILRKSEEFWKNAIFPVLSGN</sequence>
<dbReference type="GO" id="GO:0008270">
    <property type="term" value="F:zinc ion binding"/>
    <property type="evidence" value="ECO:0007669"/>
    <property type="project" value="UniProtKB-KW"/>
</dbReference>
<organism evidence="3 4">
    <name type="scientific">Ceutorhynchus assimilis</name>
    <name type="common">cabbage seed weevil</name>
    <dbReference type="NCBI Taxonomy" id="467358"/>
    <lineage>
        <taxon>Eukaryota</taxon>
        <taxon>Metazoa</taxon>
        <taxon>Ecdysozoa</taxon>
        <taxon>Arthropoda</taxon>
        <taxon>Hexapoda</taxon>
        <taxon>Insecta</taxon>
        <taxon>Pterygota</taxon>
        <taxon>Neoptera</taxon>
        <taxon>Endopterygota</taxon>
        <taxon>Coleoptera</taxon>
        <taxon>Polyphaga</taxon>
        <taxon>Cucujiformia</taxon>
        <taxon>Curculionidae</taxon>
        <taxon>Ceutorhynchinae</taxon>
        <taxon>Ceutorhynchus</taxon>
    </lineage>
</organism>